<evidence type="ECO:0000256" key="10">
    <source>
        <dbReference type="PIRSR" id="PIRSR003092-1"/>
    </source>
</evidence>
<proteinExistence type="inferred from homology"/>
<feature type="domain" description="AAA" evidence="11">
    <location>
        <begin position="20"/>
        <end position="168"/>
    </location>
</feature>
<accession>A0AAN1XRQ6</accession>
<evidence type="ECO:0000256" key="7">
    <source>
        <dbReference type="ARBA" id="ARBA00023306"/>
    </source>
</evidence>
<evidence type="ECO:0000313" key="12">
    <source>
        <dbReference type="EMBL" id="BDE04772.1"/>
    </source>
</evidence>
<gene>
    <name evidence="12" type="ORF">WPS_00480</name>
</gene>
<dbReference type="KEGG" id="vab:WPS_00480"/>
<keyword evidence="4 10" id="KW-0547">Nucleotide-binding</keyword>
<keyword evidence="5 10" id="KW-0067">ATP-binding</keyword>
<dbReference type="GO" id="GO:0005524">
    <property type="term" value="F:ATP binding"/>
    <property type="evidence" value="ECO:0007669"/>
    <property type="project" value="UniProtKB-KW"/>
</dbReference>
<evidence type="ECO:0000256" key="1">
    <source>
        <dbReference type="ARBA" id="ARBA00010257"/>
    </source>
</evidence>
<evidence type="ECO:0000259" key="11">
    <source>
        <dbReference type="Pfam" id="PF13614"/>
    </source>
</evidence>
<dbReference type="PANTHER" id="PTHR43384">
    <property type="entry name" value="SEPTUM SITE-DETERMINING PROTEIN MIND HOMOLOG, CHLOROPLASTIC-RELATED"/>
    <property type="match status" value="1"/>
</dbReference>
<keyword evidence="3" id="KW-0132">Cell division</keyword>
<comment type="function">
    <text evidence="8">ATPase required for the correct placement of the division site. Cell division inhibitors MinC and MinD act in concert to form an inhibitor capable of blocking formation of the polar Z ring septums. Rapidly oscillates between the poles of the cell to destabilize FtsZ filaments that have formed before they mature into polar Z rings.</text>
</comment>
<dbReference type="PIRSF" id="PIRSF003092">
    <property type="entry name" value="MinD"/>
    <property type="match status" value="1"/>
</dbReference>
<protein>
    <recommendedName>
        <fullName evidence="2">Septum site-determining protein MinD</fullName>
    </recommendedName>
    <alternativeName>
        <fullName evidence="9">Cell division inhibitor MinD</fullName>
    </alternativeName>
</protein>
<dbReference type="InterPro" id="IPR027417">
    <property type="entry name" value="P-loop_NTPase"/>
</dbReference>
<evidence type="ECO:0000313" key="13">
    <source>
        <dbReference type="Proteomes" id="UP001317532"/>
    </source>
</evidence>
<reference evidence="12 13" key="1">
    <citation type="journal article" date="2022" name="ISME Commun">
        <title>Vulcanimicrobium alpinus gen. nov. sp. nov., the first cultivated representative of the candidate phylum 'Eremiobacterota', is a metabolically versatile aerobic anoxygenic phototroph.</title>
        <authorList>
            <person name="Yabe S."/>
            <person name="Muto K."/>
            <person name="Abe K."/>
            <person name="Yokota A."/>
            <person name="Staudigel H."/>
            <person name="Tebo B.M."/>
        </authorList>
    </citation>
    <scope>NUCLEOTIDE SEQUENCE [LARGE SCALE GENOMIC DNA]</scope>
    <source>
        <strain evidence="12 13">WC8-2</strain>
    </source>
</reference>
<dbReference type="InterPro" id="IPR050625">
    <property type="entry name" value="ParA/MinD_ATPase"/>
</dbReference>
<dbReference type="EMBL" id="AP025523">
    <property type="protein sequence ID" value="BDE04772.1"/>
    <property type="molecule type" value="Genomic_DNA"/>
</dbReference>
<evidence type="ECO:0000256" key="5">
    <source>
        <dbReference type="ARBA" id="ARBA00022840"/>
    </source>
</evidence>
<dbReference type="AlphaFoldDB" id="A0AAN1XRQ6"/>
<dbReference type="PANTHER" id="PTHR43384:SF6">
    <property type="entry name" value="SEPTUM SITE-DETERMINING PROTEIN MIND HOMOLOG, CHLOROPLASTIC"/>
    <property type="match status" value="1"/>
</dbReference>
<dbReference type="Pfam" id="PF13614">
    <property type="entry name" value="AAA_31"/>
    <property type="match status" value="1"/>
</dbReference>
<keyword evidence="13" id="KW-1185">Reference proteome</keyword>
<feature type="binding site" evidence="10">
    <location>
        <begin position="28"/>
        <end position="35"/>
    </location>
    <ligand>
        <name>ATP</name>
        <dbReference type="ChEBI" id="CHEBI:30616"/>
    </ligand>
</feature>
<evidence type="ECO:0000256" key="6">
    <source>
        <dbReference type="ARBA" id="ARBA00023210"/>
    </source>
</evidence>
<evidence type="ECO:0000256" key="2">
    <source>
        <dbReference type="ARBA" id="ARBA00016887"/>
    </source>
</evidence>
<dbReference type="InterPro" id="IPR025669">
    <property type="entry name" value="AAA_dom"/>
</dbReference>
<dbReference type="GO" id="GO:0016887">
    <property type="term" value="F:ATP hydrolysis activity"/>
    <property type="evidence" value="ECO:0007669"/>
    <property type="project" value="InterPro"/>
</dbReference>
<dbReference type="RefSeq" id="WP_317995863.1">
    <property type="nucleotide sequence ID" value="NZ_AP025523.1"/>
</dbReference>
<evidence type="ECO:0000256" key="4">
    <source>
        <dbReference type="ARBA" id="ARBA00022741"/>
    </source>
</evidence>
<dbReference type="GO" id="GO:0000917">
    <property type="term" value="P:division septum assembly"/>
    <property type="evidence" value="ECO:0007669"/>
    <property type="project" value="UniProtKB-KW"/>
</dbReference>
<dbReference type="SUPFAM" id="SSF52540">
    <property type="entry name" value="P-loop containing nucleoside triphosphate hydrolases"/>
    <property type="match status" value="1"/>
</dbReference>
<dbReference type="NCBIfam" id="TIGR01968">
    <property type="entry name" value="minD_bact"/>
    <property type="match status" value="1"/>
</dbReference>
<keyword evidence="6" id="KW-0717">Septation</keyword>
<name>A0AAN1XRQ6_UNVUL</name>
<dbReference type="Gene3D" id="3.40.50.300">
    <property type="entry name" value="P-loop containing nucleotide triphosphate hydrolases"/>
    <property type="match status" value="1"/>
</dbReference>
<organism evidence="12 13">
    <name type="scientific">Vulcanimicrobium alpinum</name>
    <dbReference type="NCBI Taxonomy" id="3016050"/>
    <lineage>
        <taxon>Bacteria</taxon>
        <taxon>Bacillati</taxon>
        <taxon>Vulcanimicrobiota</taxon>
        <taxon>Vulcanimicrobiia</taxon>
        <taxon>Vulcanimicrobiales</taxon>
        <taxon>Vulcanimicrobiaceae</taxon>
        <taxon>Vulcanimicrobium</taxon>
    </lineage>
</organism>
<evidence type="ECO:0000256" key="9">
    <source>
        <dbReference type="ARBA" id="ARBA00032845"/>
    </source>
</evidence>
<comment type="similarity">
    <text evidence="1">Belongs to the ParA family. MinD subfamily.</text>
</comment>
<keyword evidence="7" id="KW-0131">Cell cycle</keyword>
<dbReference type="GO" id="GO:0005829">
    <property type="term" value="C:cytosol"/>
    <property type="evidence" value="ECO:0007669"/>
    <property type="project" value="TreeGrafter"/>
</dbReference>
<dbReference type="CDD" id="cd02036">
    <property type="entry name" value="MinD"/>
    <property type="match status" value="1"/>
</dbReference>
<dbReference type="GO" id="GO:0051782">
    <property type="term" value="P:negative regulation of cell division"/>
    <property type="evidence" value="ECO:0007669"/>
    <property type="project" value="TreeGrafter"/>
</dbReference>
<evidence type="ECO:0000256" key="3">
    <source>
        <dbReference type="ARBA" id="ARBA00022618"/>
    </source>
</evidence>
<dbReference type="GO" id="GO:0009898">
    <property type="term" value="C:cytoplasmic side of plasma membrane"/>
    <property type="evidence" value="ECO:0007669"/>
    <property type="project" value="TreeGrafter"/>
</dbReference>
<sequence>MLNDVIPEPADAPVPKKRGRAIVVTSGKGGVGKTTTTANVGAALAAAGAAVVLVDADVGLRNLDIVLGLEARVRHHVLDVLEQNATLDDALVTDKRVPALRLLAAAQTREKDDVDTDGFRALIDTLRERFDYVLVDCPAGIEKGFVNAIAGADEAIVVCTPEVAAVRDADRVVGLLGDSRKVSLIVNRLRPALVRKGKMLSVDDVNEILHLPLLGVVADAPDVIVSTNKGEPVALDPASPVGSAYRAIAQRIAGTLTTAPEIPREKTFFEKLFGSRS</sequence>
<dbReference type="InterPro" id="IPR025501">
    <property type="entry name" value="MinD_FleN"/>
</dbReference>
<dbReference type="InterPro" id="IPR010223">
    <property type="entry name" value="MinD"/>
</dbReference>
<dbReference type="Proteomes" id="UP001317532">
    <property type="component" value="Chromosome"/>
</dbReference>
<evidence type="ECO:0000256" key="8">
    <source>
        <dbReference type="ARBA" id="ARBA00025436"/>
    </source>
</evidence>